<dbReference type="AlphaFoldDB" id="A0ABD3F2B5"/>
<dbReference type="Proteomes" id="UP001632037">
    <property type="component" value="Unassembled WGS sequence"/>
</dbReference>
<reference evidence="1 2" key="1">
    <citation type="submission" date="2024-09" db="EMBL/GenBank/DDBJ databases">
        <title>Genome sequencing and assembly of Phytophthora oleae, isolate VK10A, causative agent of rot of olive drupes.</title>
        <authorList>
            <person name="Conti Taguali S."/>
            <person name="Riolo M."/>
            <person name="La Spada F."/>
            <person name="Cacciola S.O."/>
            <person name="Dionisio G."/>
        </authorList>
    </citation>
    <scope>NUCLEOTIDE SEQUENCE [LARGE SCALE GENOMIC DNA]</scope>
    <source>
        <strain evidence="1 2">VK10A</strain>
    </source>
</reference>
<sequence length="129" mass="14563">MKSTLAQMNDACKARIQTKVRTKLKAGSKGGKSSDHRLRYRLRRRIRFASRKVTRSVTDLHQKLSSWLAGHYQSVLLPSFQTSEMVRRYTLEVAADATPAEVPTVQKRKIRSPTARAMLAQATTASRCC</sequence>
<keyword evidence="2" id="KW-1185">Reference proteome</keyword>
<comment type="caution">
    <text evidence="1">The sequence shown here is derived from an EMBL/GenBank/DDBJ whole genome shotgun (WGS) entry which is preliminary data.</text>
</comment>
<name>A0ABD3F2B5_9STRA</name>
<evidence type="ECO:0000313" key="1">
    <source>
        <dbReference type="EMBL" id="KAL3660960.1"/>
    </source>
</evidence>
<dbReference type="EMBL" id="JBIMZQ010000038">
    <property type="protein sequence ID" value="KAL3660960.1"/>
    <property type="molecule type" value="Genomic_DNA"/>
</dbReference>
<organism evidence="1 2">
    <name type="scientific">Phytophthora oleae</name>
    <dbReference type="NCBI Taxonomy" id="2107226"/>
    <lineage>
        <taxon>Eukaryota</taxon>
        <taxon>Sar</taxon>
        <taxon>Stramenopiles</taxon>
        <taxon>Oomycota</taxon>
        <taxon>Peronosporomycetes</taxon>
        <taxon>Peronosporales</taxon>
        <taxon>Peronosporaceae</taxon>
        <taxon>Phytophthora</taxon>
    </lineage>
</organism>
<proteinExistence type="predicted"/>
<protein>
    <submittedName>
        <fullName evidence="1">Uncharacterized protein</fullName>
    </submittedName>
</protein>
<evidence type="ECO:0000313" key="2">
    <source>
        <dbReference type="Proteomes" id="UP001632037"/>
    </source>
</evidence>
<accession>A0ABD3F2B5</accession>
<gene>
    <name evidence="1" type="ORF">V7S43_013975</name>
</gene>